<name>A0AAV2CI42_9ROSI</name>
<dbReference type="AlphaFoldDB" id="A0AAV2CI42"/>
<keyword evidence="2 11" id="KW-0812">Transmembrane</keyword>
<evidence type="ECO:0000256" key="1">
    <source>
        <dbReference type="ARBA" id="ARBA00004370"/>
    </source>
</evidence>
<protein>
    <recommendedName>
        <fullName evidence="12">RING-type domain-containing protein</fullName>
    </recommendedName>
</protein>
<dbReference type="Gene3D" id="3.30.40.10">
    <property type="entry name" value="Zinc/RING finger domain, C3HC4 (zinc finger)"/>
    <property type="match status" value="1"/>
</dbReference>
<feature type="transmembrane region" description="Helical" evidence="11">
    <location>
        <begin position="36"/>
        <end position="61"/>
    </location>
</feature>
<evidence type="ECO:0000256" key="10">
    <source>
        <dbReference type="SAM" id="MobiDB-lite"/>
    </source>
</evidence>
<dbReference type="SUPFAM" id="SSF57850">
    <property type="entry name" value="RING/U-box"/>
    <property type="match status" value="1"/>
</dbReference>
<comment type="subcellular location">
    <subcellularLocation>
        <location evidence="1">Membrane</location>
    </subcellularLocation>
</comment>
<evidence type="ECO:0000259" key="12">
    <source>
        <dbReference type="PROSITE" id="PS50089"/>
    </source>
</evidence>
<dbReference type="PROSITE" id="PS50089">
    <property type="entry name" value="ZF_RING_2"/>
    <property type="match status" value="1"/>
</dbReference>
<evidence type="ECO:0000313" key="14">
    <source>
        <dbReference type="Proteomes" id="UP001497516"/>
    </source>
</evidence>
<evidence type="ECO:0000256" key="6">
    <source>
        <dbReference type="ARBA" id="ARBA00022989"/>
    </source>
</evidence>
<reference evidence="13 14" key="1">
    <citation type="submission" date="2024-04" db="EMBL/GenBank/DDBJ databases">
        <authorList>
            <person name="Fracassetti M."/>
        </authorList>
    </citation>
    <scope>NUCLEOTIDE SEQUENCE [LARGE SCALE GENOMIC DNA]</scope>
</reference>
<comment type="similarity">
    <text evidence="8">Belongs to the RING-type zinc finger family. ATL subfamily.</text>
</comment>
<gene>
    <name evidence="13" type="ORF">LTRI10_LOCUS3247</name>
</gene>
<organism evidence="13 14">
    <name type="scientific">Linum trigynum</name>
    <dbReference type="NCBI Taxonomy" id="586398"/>
    <lineage>
        <taxon>Eukaryota</taxon>
        <taxon>Viridiplantae</taxon>
        <taxon>Streptophyta</taxon>
        <taxon>Embryophyta</taxon>
        <taxon>Tracheophyta</taxon>
        <taxon>Spermatophyta</taxon>
        <taxon>Magnoliopsida</taxon>
        <taxon>eudicotyledons</taxon>
        <taxon>Gunneridae</taxon>
        <taxon>Pentapetalae</taxon>
        <taxon>rosids</taxon>
        <taxon>fabids</taxon>
        <taxon>Malpighiales</taxon>
        <taxon>Linaceae</taxon>
        <taxon>Linum</taxon>
    </lineage>
</organism>
<dbReference type="PANTHER" id="PTHR46539">
    <property type="entry name" value="E3 UBIQUITIN-PROTEIN LIGASE ATL42"/>
    <property type="match status" value="1"/>
</dbReference>
<evidence type="ECO:0000256" key="3">
    <source>
        <dbReference type="ARBA" id="ARBA00022723"/>
    </source>
</evidence>
<dbReference type="InterPro" id="IPR013083">
    <property type="entry name" value="Znf_RING/FYVE/PHD"/>
</dbReference>
<dbReference type="Proteomes" id="UP001497516">
    <property type="component" value="Chromosome 1"/>
</dbReference>
<evidence type="ECO:0000256" key="8">
    <source>
        <dbReference type="ARBA" id="ARBA00024209"/>
    </source>
</evidence>
<feature type="compositionally biased region" description="Low complexity" evidence="10">
    <location>
        <begin position="8"/>
        <end position="22"/>
    </location>
</feature>
<accession>A0AAV2CI42</accession>
<evidence type="ECO:0000256" key="7">
    <source>
        <dbReference type="ARBA" id="ARBA00023136"/>
    </source>
</evidence>
<keyword evidence="5" id="KW-0862">Zinc</keyword>
<evidence type="ECO:0000256" key="11">
    <source>
        <dbReference type="SAM" id="Phobius"/>
    </source>
</evidence>
<dbReference type="InterPro" id="IPR001841">
    <property type="entry name" value="Znf_RING"/>
</dbReference>
<evidence type="ECO:0000256" key="9">
    <source>
        <dbReference type="PROSITE-ProRule" id="PRU00175"/>
    </source>
</evidence>
<keyword evidence="3" id="KW-0479">Metal-binding</keyword>
<keyword evidence="4 9" id="KW-0863">Zinc-finger</keyword>
<evidence type="ECO:0000256" key="2">
    <source>
        <dbReference type="ARBA" id="ARBA00022692"/>
    </source>
</evidence>
<evidence type="ECO:0000256" key="5">
    <source>
        <dbReference type="ARBA" id="ARBA00022833"/>
    </source>
</evidence>
<proteinExistence type="inferred from homology"/>
<feature type="region of interest" description="Disordered" evidence="10">
    <location>
        <begin position="1"/>
        <end position="22"/>
    </location>
</feature>
<keyword evidence="6 11" id="KW-1133">Transmembrane helix</keyword>
<feature type="domain" description="RING-type" evidence="12">
    <location>
        <begin position="106"/>
        <end position="148"/>
    </location>
</feature>
<dbReference type="GO" id="GO:0008270">
    <property type="term" value="F:zinc ion binding"/>
    <property type="evidence" value="ECO:0007669"/>
    <property type="project" value="UniProtKB-KW"/>
</dbReference>
<evidence type="ECO:0000313" key="13">
    <source>
        <dbReference type="EMBL" id="CAL1355486.1"/>
    </source>
</evidence>
<sequence>MRQGALYAPSPSVLNPSSPSPSSAAAANHTGGMLLSVFLALFLPCAGMSALFVVYICLLWFASNPPPNSAANPEDLKPPAKKGLSAAELSKLPEVAAKELPMGNECAICLDDIEPEQIARRIPVCNHGFHIECADRWLAKHPFCPVCRGKIDRELLVVDPDGGGDDSPV</sequence>
<evidence type="ECO:0000256" key="4">
    <source>
        <dbReference type="ARBA" id="ARBA00022771"/>
    </source>
</evidence>
<dbReference type="SMART" id="SM00184">
    <property type="entry name" value="RING"/>
    <property type="match status" value="1"/>
</dbReference>
<keyword evidence="7 11" id="KW-0472">Membrane</keyword>
<dbReference type="PANTHER" id="PTHR46539:SF2">
    <property type="entry name" value="RING-H2 FINGER PROTEIN ATL43"/>
    <property type="match status" value="1"/>
</dbReference>
<dbReference type="EMBL" id="OZ034813">
    <property type="protein sequence ID" value="CAL1355486.1"/>
    <property type="molecule type" value="Genomic_DNA"/>
</dbReference>
<dbReference type="GO" id="GO:0016020">
    <property type="term" value="C:membrane"/>
    <property type="evidence" value="ECO:0007669"/>
    <property type="project" value="UniProtKB-SubCell"/>
</dbReference>
<dbReference type="Pfam" id="PF13639">
    <property type="entry name" value="zf-RING_2"/>
    <property type="match status" value="1"/>
</dbReference>
<keyword evidence="14" id="KW-1185">Reference proteome</keyword>